<dbReference type="Proteomes" id="UP000253941">
    <property type="component" value="Unassembled WGS sequence"/>
</dbReference>
<accession>A0A369TBP3</accession>
<organism evidence="2 3">
    <name type="scientific">Ferruginivarius sediminum</name>
    <dbReference type="NCBI Taxonomy" id="2661937"/>
    <lineage>
        <taxon>Bacteria</taxon>
        <taxon>Pseudomonadati</taxon>
        <taxon>Pseudomonadota</taxon>
        <taxon>Alphaproteobacteria</taxon>
        <taxon>Rhodospirillales</taxon>
        <taxon>Rhodospirillaceae</taxon>
        <taxon>Ferruginivarius</taxon>
    </lineage>
</organism>
<evidence type="ECO:0000256" key="1">
    <source>
        <dbReference type="SAM" id="MobiDB-lite"/>
    </source>
</evidence>
<dbReference type="RefSeq" id="WP_114581336.1">
    <property type="nucleotide sequence ID" value="NZ_QPMH01000004.1"/>
</dbReference>
<reference evidence="2 3" key="1">
    <citation type="submission" date="2018-07" db="EMBL/GenBank/DDBJ databases">
        <title>Venubactetium sediminum gen. nov., sp. nov., isolated from a marine solar saltern.</title>
        <authorList>
            <person name="Wang S."/>
        </authorList>
    </citation>
    <scope>NUCLEOTIDE SEQUENCE [LARGE SCALE GENOMIC DNA]</scope>
    <source>
        <strain evidence="2 3">WD2A32</strain>
    </source>
</reference>
<evidence type="ECO:0000313" key="2">
    <source>
        <dbReference type="EMBL" id="RDD62761.1"/>
    </source>
</evidence>
<evidence type="ECO:0000313" key="3">
    <source>
        <dbReference type="Proteomes" id="UP000253941"/>
    </source>
</evidence>
<dbReference type="EMBL" id="QPMH01000004">
    <property type="protein sequence ID" value="RDD62761.1"/>
    <property type="molecule type" value="Genomic_DNA"/>
</dbReference>
<keyword evidence="3" id="KW-1185">Reference proteome</keyword>
<dbReference type="AlphaFoldDB" id="A0A369TBP3"/>
<comment type="caution">
    <text evidence="2">The sequence shown here is derived from an EMBL/GenBank/DDBJ whole genome shotgun (WGS) entry which is preliminary data.</text>
</comment>
<name>A0A369TBP3_9PROT</name>
<gene>
    <name evidence="2" type="ORF">DRB17_06275</name>
</gene>
<feature type="region of interest" description="Disordered" evidence="1">
    <location>
        <begin position="1"/>
        <end position="32"/>
    </location>
</feature>
<protein>
    <submittedName>
        <fullName evidence="2">Uncharacterized protein</fullName>
    </submittedName>
</protein>
<sequence length="135" mass="15022">MFSFFRKRRDRDGTKSETEASPAVETGPPFFLPGVESPEAAARRMDEVRQRLASALKGEIEPQAYAALEYEHDGTHYRSNVGEPDPRAGETVACILRQPGKHCYLICTAKRGYAGGLPLVVAEREARRVVAFRAR</sequence>
<proteinExistence type="predicted"/>